<proteinExistence type="predicted"/>
<sequence>MLKHLEDREVIRDSQHSFTKGKLYLTNLVAFYNGAIASVDKGRVMVVICLDFCMVPHNILAVKLERYGFDGWTDRWIRNWLDGRIQRVAHGSMSKWKLVMSNVTTQGSVLEAILSKIFIRDTDSGIQYSLSNFVDNTKLCAVVDLLEERDAVQRDLDRLERWAHVNPMKFNKAKFKVLHMG</sequence>
<name>A0ABC9W9K5_GRUJA</name>
<dbReference type="InterPro" id="IPR000477">
    <property type="entry name" value="RT_dom"/>
</dbReference>
<protein>
    <submittedName>
        <fullName evidence="2">Mitochondrial enolase superfamily member 1</fullName>
    </submittedName>
</protein>
<organism evidence="2 3">
    <name type="scientific">Grus japonensis</name>
    <name type="common">Japanese crane</name>
    <name type="synonym">Red-crowned crane</name>
    <dbReference type="NCBI Taxonomy" id="30415"/>
    <lineage>
        <taxon>Eukaryota</taxon>
        <taxon>Metazoa</taxon>
        <taxon>Chordata</taxon>
        <taxon>Craniata</taxon>
        <taxon>Vertebrata</taxon>
        <taxon>Euteleostomi</taxon>
        <taxon>Archelosauria</taxon>
        <taxon>Archosauria</taxon>
        <taxon>Dinosauria</taxon>
        <taxon>Saurischia</taxon>
        <taxon>Theropoda</taxon>
        <taxon>Coelurosauria</taxon>
        <taxon>Aves</taxon>
        <taxon>Neognathae</taxon>
        <taxon>Neoaves</taxon>
        <taxon>Gruiformes</taxon>
        <taxon>Gruidae</taxon>
        <taxon>Grus</taxon>
    </lineage>
</organism>
<dbReference type="Pfam" id="PF00078">
    <property type="entry name" value="RVT_1"/>
    <property type="match status" value="1"/>
</dbReference>
<dbReference type="Proteomes" id="UP001623348">
    <property type="component" value="Unassembled WGS sequence"/>
</dbReference>
<accession>A0ABC9W9K5</accession>
<keyword evidence="3" id="KW-1185">Reference proteome</keyword>
<evidence type="ECO:0000313" key="2">
    <source>
        <dbReference type="EMBL" id="GAB0181449.1"/>
    </source>
</evidence>
<dbReference type="EMBL" id="BAAFJT010000002">
    <property type="protein sequence ID" value="GAB0181449.1"/>
    <property type="molecule type" value="Genomic_DNA"/>
</dbReference>
<feature type="domain" description="Reverse transcriptase" evidence="1">
    <location>
        <begin position="3"/>
        <end position="178"/>
    </location>
</feature>
<evidence type="ECO:0000259" key="1">
    <source>
        <dbReference type="Pfam" id="PF00078"/>
    </source>
</evidence>
<dbReference type="PANTHER" id="PTHR33332">
    <property type="entry name" value="REVERSE TRANSCRIPTASE DOMAIN-CONTAINING PROTEIN"/>
    <property type="match status" value="1"/>
</dbReference>
<dbReference type="AlphaFoldDB" id="A0ABC9W9K5"/>
<evidence type="ECO:0000313" key="3">
    <source>
        <dbReference type="Proteomes" id="UP001623348"/>
    </source>
</evidence>
<comment type="caution">
    <text evidence="2">The sequence shown here is derived from an EMBL/GenBank/DDBJ whole genome shotgun (WGS) entry which is preliminary data.</text>
</comment>
<gene>
    <name evidence="2" type="ORF">GRJ2_000610200</name>
</gene>
<reference evidence="2 3" key="1">
    <citation type="submission" date="2024-06" db="EMBL/GenBank/DDBJ databases">
        <title>The draft genome of Grus japonensis, version 3.</title>
        <authorList>
            <person name="Nabeshima K."/>
            <person name="Suzuki S."/>
            <person name="Onuma M."/>
        </authorList>
    </citation>
    <scope>NUCLEOTIDE SEQUENCE [LARGE SCALE GENOMIC DNA]</scope>
    <source>
        <strain evidence="2 3">451A</strain>
    </source>
</reference>